<dbReference type="Proteomes" id="UP001219933">
    <property type="component" value="Chromosome 3"/>
</dbReference>
<keyword evidence="10 15" id="KW-0012">Acyltransferase</keyword>
<evidence type="ECO:0000256" key="11">
    <source>
        <dbReference type="SAM" id="Phobius"/>
    </source>
</evidence>
<dbReference type="Pfam" id="PF00155">
    <property type="entry name" value="Aminotran_1_2"/>
    <property type="match status" value="1"/>
</dbReference>
<evidence type="ECO:0000256" key="3">
    <source>
        <dbReference type="ARBA" id="ARBA00005029"/>
    </source>
</evidence>
<evidence type="ECO:0000256" key="10">
    <source>
        <dbReference type="ARBA" id="ARBA00023315"/>
    </source>
</evidence>
<dbReference type="InterPro" id="IPR018825">
    <property type="entry name" value="DUF2427"/>
</dbReference>
<evidence type="ECO:0000256" key="8">
    <source>
        <dbReference type="ARBA" id="ARBA00022898"/>
    </source>
</evidence>
<proteinExistence type="inferred from homology"/>
<evidence type="ECO:0000259" key="12">
    <source>
        <dbReference type="Pfam" id="PF00155"/>
    </source>
</evidence>
<feature type="transmembrane region" description="Helical" evidence="11">
    <location>
        <begin position="1255"/>
        <end position="1273"/>
    </location>
</feature>
<dbReference type="InterPro" id="IPR015421">
    <property type="entry name" value="PyrdxlP-dep_Trfase_major"/>
</dbReference>
<dbReference type="InterPro" id="IPR015424">
    <property type="entry name" value="PyrdxlP-dep_Trfase"/>
</dbReference>
<protein>
    <recommendedName>
        <fullName evidence="6">5-aminolevulinate synthase, mitochondrial</fullName>
        <ecNumber evidence="5">2.3.1.37</ecNumber>
    </recommendedName>
</protein>
<reference evidence="15" key="1">
    <citation type="submission" date="2023-03" db="EMBL/GenBank/DDBJ databases">
        <title>Mating type loci evolution in Malassezia.</title>
        <authorList>
            <person name="Coelho M.A."/>
        </authorList>
    </citation>
    <scope>NUCLEOTIDE SEQUENCE</scope>
    <source>
        <strain evidence="15">CBS 11721</strain>
    </source>
</reference>
<dbReference type="InterPro" id="IPR001917">
    <property type="entry name" value="Aminotrans_II_pyridoxalP_BS"/>
</dbReference>
<evidence type="ECO:0000256" key="4">
    <source>
        <dbReference type="ARBA" id="ARBA00008392"/>
    </source>
</evidence>
<feature type="domain" description="Aminotransferase class I/classII large" evidence="12">
    <location>
        <begin position="189"/>
        <end position="547"/>
    </location>
</feature>
<evidence type="ECO:0000313" key="16">
    <source>
        <dbReference type="Proteomes" id="UP001219933"/>
    </source>
</evidence>
<accession>A0AAF0EV97</accession>
<keyword evidence="9" id="KW-0350">Heme biosynthesis</keyword>
<evidence type="ECO:0000256" key="9">
    <source>
        <dbReference type="ARBA" id="ARBA00023133"/>
    </source>
</evidence>
<sequence length="1348" mass="148444">MDRTLQSTMRSARGLCPFLKRTPASQLRSMVRQHHSAPNSESPLVERAGECPYMSQTVATSETTDSVTRKVLGASSSAPHPLTPAMLSSGARCPVFHQTRGFATQSAGVARASPAAHGVPGQRLNPSSGIGPLAAPPPKDGPGFDFEAFYHEELRQKHEQNTYRYFNNINRLAARAPIGHLTENENQQITVWCANDYQNMSRHPRVIEAVKRTVEKYGAGAGGTRNIAGHNMHVERIEEVMARLHRKDAALVFGSCYAANDATLTVLGSKLPNCVILSDASNHASMIQGIKHSGARKMIYRHNDMADLEEKLKSIPIDTPKIIAFESVYSMCGTVGPIEETVALAKKYGAITFLDEVHAVGMYGPHGAGVAEHLDWTVNAMMPPGRLPGTVMDSIDIITGTLGKAYGSVGGYIAGSHRMVDLIRSYAPQFIFSTTLPPAVLAGAATAVEVLMESNHTRQLQQLRTRELKNALLSANIPLQSNPSHIVPVLVGSAEKAKLASDMLLNEYGCYVQPINYPTVPMGLERLRVTPTPEHTSQHVSQLVDALRQVWERLELRTCDDLMAAPRDGSDALADLYRASTFENDNTPLWSDAMLLPTAELTSSNSASLRCPGSIAAGELISRHGGEDHEAGGHAPSMDMSHAHTETLPICNGTIISANCTPAVDVVVPASDADLKLRLSPTIKRIVGHHHGNIKPMEELNETRLFSRKGAISLSYVEWDYAMDMGSLDVLRRFISPEAEQLLHNNTERAVIGSVNDRWRTLADRHAPKTWRQLLLDIRSRTNNGQSEPGRHPVMFAMYSTMIIISGFVLLPLLLCLQVAQSSLVPLTSAVYLVALTYTNFLGSTYFALMPQLYPPNTFGGIARIVYWLSVACFGYDAVRLFSGVFRLLRIPSISRSERFGMLYNLLAGKETKAEGGMVLHDVDTEGRLSPQQGHVSRSSTENTLTDSVDGKQTYSYASDLDSPTRVDSPTSYVPQMLWQKSVDNSLLHRMIKSPGLRLFMDYAYASISRAIVLLTFVQVYVGISIYTGSCRADYKNPCLAHGIKGAVFFWYGILTWARYLGAFGEFGWAWNLRPTIQNSKHSRAEAWRKNMPSGEFLECFFIFLYGITNTWLERLGAKPGDPLTVKQMQHISIAIMFWFVGLVGMGLEVGTVRSLLGYPIAKIHPSAVTASCDAETVSSQRAPPSYVGSFNPFPALVIGVTGIAMAAHHQDYVYEVQIHILWGLMLAIFSLMRIITYVTLWLRPPTSILPSRPPSEALASFALALGGLLFMLSNEEVSFAAMRSGFNDFMAILNVAVALIGLIFCWTFCIMVIKAWAIRREVTRATRDMEFEHAFVLDDEVHDEQQH</sequence>
<dbReference type="PROSITE" id="PS00599">
    <property type="entry name" value="AA_TRANSFER_CLASS_2"/>
    <property type="match status" value="1"/>
</dbReference>
<dbReference type="GO" id="GO:0003870">
    <property type="term" value="F:5-aminolevulinate synthase activity"/>
    <property type="evidence" value="ECO:0007669"/>
    <property type="project" value="UniProtKB-EC"/>
</dbReference>
<evidence type="ECO:0000256" key="1">
    <source>
        <dbReference type="ARBA" id="ARBA00001933"/>
    </source>
</evidence>
<keyword evidence="11" id="KW-0472">Membrane</keyword>
<dbReference type="CDD" id="cd06454">
    <property type="entry name" value="KBL_like"/>
    <property type="match status" value="1"/>
</dbReference>
<feature type="transmembrane region" description="Helical" evidence="11">
    <location>
        <begin position="1003"/>
        <end position="1029"/>
    </location>
</feature>
<dbReference type="GO" id="GO:0006783">
    <property type="term" value="P:heme biosynthetic process"/>
    <property type="evidence" value="ECO:0007669"/>
    <property type="project" value="UniProtKB-KW"/>
</dbReference>
<feature type="transmembrane region" description="Helical" evidence="11">
    <location>
        <begin position="1092"/>
        <end position="1109"/>
    </location>
</feature>
<keyword evidence="8" id="KW-0663">Pyridoxal phosphate</keyword>
<dbReference type="EMBL" id="CP119879">
    <property type="protein sequence ID" value="WFD35164.1"/>
    <property type="molecule type" value="Genomic_DNA"/>
</dbReference>
<comment type="similarity">
    <text evidence="4">Belongs to the class-II pyridoxal-phosphate-dependent aminotransferase family.</text>
</comment>
<feature type="transmembrane region" description="Helical" evidence="11">
    <location>
        <begin position="1129"/>
        <end position="1148"/>
    </location>
</feature>
<feature type="transmembrane region" description="Helical" evidence="11">
    <location>
        <begin position="1221"/>
        <end position="1243"/>
    </location>
</feature>
<dbReference type="InterPro" id="IPR018827">
    <property type="entry name" value="YTP1_C"/>
</dbReference>
<comment type="pathway">
    <text evidence="3">Porphyrin-containing compound metabolism; protoporphyrin-IX biosynthesis; 5-aminolevulinate from glycine: step 1/1.</text>
</comment>
<dbReference type="FunFam" id="3.40.640.10:FF:000006">
    <property type="entry name" value="5-aminolevulinate synthase, mitochondrial"/>
    <property type="match status" value="1"/>
</dbReference>
<dbReference type="Gene3D" id="3.40.640.10">
    <property type="entry name" value="Type I PLP-dependent aspartate aminotransferase-like (Major domain)"/>
    <property type="match status" value="1"/>
</dbReference>
<dbReference type="InterPro" id="IPR015422">
    <property type="entry name" value="PyrdxlP-dep_Trfase_small"/>
</dbReference>
<evidence type="ECO:0000256" key="5">
    <source>
        <dbReference type="ARBA" id="ARBA00013257"/>
    </source>
</evidence>
<dbReference type="PANTHER" id="PTHR31685:SF3">
    <property type="entry name" value="INTEGRAL MEMBRANE PROTEIN (AFU_ORTHOLOGUE AFUA_6G12730)"/>
    <property type="match status" value="1"/>
</dbReference>
<feature type="transmembrane region" description="Helical" evidence="11">
    <location>
        <begin position="1049"/>
        <end position="1071"/>
    </location>
</feature>
<organism evidence="15 16">
    <name type="scientific">Malassezia cuniculi</name>
    <dbReference type="NCBI Taxonomy" id="948313"/>
    <lineage>
        <taxon>Eukaryota</taxon>
        <taxon>Fungi</taxon>
        <taxon>Dikarya</taxon>
        <taxon>Basidiomycota</taxon>
        <taxon>Ustilaginomycotina</taxon>
        <taxon>Malasseziomycetes</taxon>
        <taxon>Malasseziales</taxon>
        <taxon>Malasseziaceae</taxon>
        <taxon>Malassezia</taxon>
    </lineage>
</organism>
<evidence type="ECO:0000256" key="2">
    <source>
        <dbReference type="ARBA" id="ARBA00003076"/>
    </source>
</evidence>
<keyword evidence="11" id="KW-0812">Transmembrane</keyword>
<feature type="transmembrane region" description="Helical" evidence="11">
    <location>
        <begin position="796"/>
        <end position="817"/>
    </location>
</feature>
<dbReference type="GO" id="GO:0030170">
    <property type="term" value="F:pyridoxal phosphate binding"/>
    <property type="evidence" value="ECO:0007669"/>
    <property type="project" value="InterPro"/>
</dbReference>
<dbReference type="Pfam" id="PF10348">
    <property type="entry name" value="DUF2427"/>
    <property type="match status" value="1"/>
</dbReference>
<evidence type="ECO:0000259" key="13">
    <source>
        <dbReference type="Pfam" id="PF10348"/>
    </source>
</evidence>
<keyword evidence="16" id="KW-1185">Reference proteome</keyword>
<dbReference type="PANTHER" id="PTHR31685">
    <property type="entry name" value="INTEGRAL MEMBRANE PROTEIN (AFU_ORTHOLOGUE AFUA_6G12730)-RELATED"/>
    <property type="match status" value="1"/>
</dbReference>
<feature type="transmembrane region" description="Helical" evidence="11">
    <location>
        <begin position="829"/>
        <end position="849"/>
    </location>
</feature>
<feature type="transmembrane region" description="Helical" evidence="11">
    <location>
        <begin position="1191"/>
        <end position="1209"/>
    </location>
</feature>
<dbReference type="InterPro" id="IPR010961">
    <property type="entry name" value="4pyrrol_synth_NH2levulA_synth"/>
</dbReference>
<dbReference type="Pfam" id="PF10355">
    <property type="entry name" value="Ytp1"/>
    <property type="match status" value="1"/>
</dbReference>
<feature type="domain" description="DUF2427" evidence="13">
    <location>
        <begin position="792"/>
        <end position="872"/>
    </location>
</feature>
<evidence type="ECO:0000259" key="14">
    <source>
        <dbReference type="Pfam" id="PF10355"/>
    </source>
</evidence>
<dbReference type="NCBIfam" id="TIGR01821">
    <property type="entry name" value="5aminolev_synth"/>
    <property type="match status" value="1"/>
</dbReference>
<comment type="cofactor">
    <cofactor evidence="1">
        <name>pyridoxal 5'-phosphate</name>
        <dbReference type="ChEBI" id="CHEBI:597326"/>
    </cofactor>
</comment>
<gene>
    <name evidence="15" type="primary">HEM1</name>
    <name evidence="15" type="ORF">MCUN1_002014</name>
</gene>
<evidence type="ECO:0000256" key="7">
    <source>
        <dbReference type="ARBA" id="ARBA00022679"/>
    </source>
</evidence>
<feature type="transmembrane region" description="Helical" evidence="11">
    <location>
        <begin position="865"/>
        <end position="889"/>
    </location>
</feature>
<feature type="domain" description="Protein YTP1-like C-terminal" evidence="14">
    <location>
        <begin position="1016"/>
        <end position="1315"/>
    </location>
</feature>
<evidence type="ECO:0000313" key="15">
    <source>
        <dbReference type="EMBL" id="WFD35164.1"/>
    </source>
</evidence>
<comment type="function">
    <text evidence="2">Catalyzes the synthesis of 5-aminolevulinate (ALA) from succinyl-CoA and glycine, the first and rate-limiting step in heme biosynthesis.</text>
</comment>
<feature type="transmembrane region" description="Helical" evidence="11">
    <location>
        <begin position="1293"/>
        <end position="1318"/>
    </location>
</feature>
<evidence type="ECO:0000256" key="6">
    <source>
        <dbReference type="ARBA" id="ARBA00019560"/>
    </source>
</evidence>
<dbReference type="SUPFAM" id="SSF53383">
    <property type="entry name" value="PLP-dependent transferases"/>
    <property type="match status" value="1"/>
</dbReference>
<dbReference type="Gene3D" id="3.90.1150.10">
    <property type="entry name" value="Aspartate Aminotransferase, domain 1"/>
    <property type="match status" value="1"/>
</dbReference>
<keyword evidence="11" id="KW-1133">Transmembrane helix</keyword>
<name>A0AAF0EV97_9BASI</name>
<keyword evidence="7 15" id="KW-0808">Transferase</keyword>
<dbReference type="EC" id="2.3.1.37" evidence="5"/>
<dbReference type="InterPro" id="IPR004839">
    <property type="entry name" value="Aminotransferase_I/II_large"/>
</dbReference>